<dbReference type="PANTHER" id="PTHR30273">
    <property type="entry name" value="PERIPLASMIC SIGNAL SENSOR AND SIGMA FACTOR ACTIVATOR FECR-RELATED"/>
    <property type="match status" value="1"/>
</dbReference>
<sequence length="331" mass="37803">MAMNPSESTPIAPHIARQAVQWWVDLQADDLTVEQEQRWQQWRDADSEHERAWQRIESLSGRWQRVPGKLARATLMPRQEPGRAISRRQAVKLLTNLLIIGGSGWVVWQGTPWQDVIADYHTAPGEQRQVELEDGSLLWLNTNTSVAVQYSDSERLLRLYRGEVLLESAHQRHQTVDPRPLRVRTEQGTVEALGTRFRVYQQQDETEVAVLDGAVAIEPVQDASRRTVLQAGQQTRFSRFSSDGPQPREDSRDAWLNGMLVARNQRLDQFLAELARYRRGHLGCDDSVAALRVSGTYPLRDTDAILAAIEALLPVRQQRLTRYWINLAAAY</sequence>
<dbReference type="AlphaFoldDB" id="A0A2S5KHN3"/>
<accession>A0A2S5KHN3</accession>
<evidence type="ECO:0000259" key="2">
    <source>
        <dbReference type="Pfam" id="PF16220"/>
    </source>
</evidence>
<comment type="caution">
    <text evidence="3">The sequence shown here is derived from an EMBL/GenBank/DDBJ whole genome shotgun (WGS) entry which is preliminary data.</text>
</comment>
<evidence type="ECO:0008006" key="5">
    <source>
        <dbReference type="Google" id="ProtNLM"/>
    </source>
</evidence>
<organism evidence="3 4">
    <name type="scientific">Proteobacteria bacterium 228</name>
    <dbReference type="NCBI Taxonomy" id="2083153"/>
    <lineage>
        <taxon>Bacteria</taxon>
        <taxon>Pseudomonadati</taxon>
        <taxon>Pseudomonadota</taxon>
    </lineage>
</organism>
<dbReference type="Pfam" id="PF04773">
    <property type="entry name" value="FecR"/>
    <property type="match status" value="1"/>
</dbReference>
<dbReference type="InterPro" id="IPR012373">
    <property type="entry name" value="Ferrdict_sens_TM"/>
</dbReference>
<feature type="domain" description="FecR N-terminal" evidence="2">
    <location>
        <begin position="17"/>
        <end position="59"/>
    </location>
</feature>
<dbReference type="EMBL" id="PRLP01000150">
    <property type="protein sequence ID" value="PPC74298.1"/>
    <property type="molecule type" value="Genomic_DNA"/>
</dbReference>
<dbReference type="InterPro" id="IPR032623">
    <property type="entry name" value="FecR_N"/>
</dbReference>
<dbReference type="OrthoDB" id="1100567at2"/>
<protein>
    <recommendedName>
        <fullName evidence="5">Iron dicitrate transport regulator FecR</fullName>
    </recommendedName>
</protein>
<proteinExistence type="predicted"/>
<dbReference type="Pfam" id="PF16220">
    <property type="entry name" value="DUF4880"/>
    <property type="match status" value="1"/>
</dbReference>
<feature type="domain" description="FecR protein" evidence="1">
    <location>
        <begin position="119"/>
        <end position="215"/>
    </location>
</feature>
<evidence type="ECO:0000313" key="4">
    <source>
        <dbReference type="Proteomes" id="UP000238196"/>
    </source>
</evidence>
<evidence type="ECO:0000313" key="3">
    <source>
        <dbReference type="EMBL" id="PPC74298.1"/>
    </source>
</evidence>
<evidence type="ECO:0000259" key="1">
    <source>
        <dbReference type="Pfam" id="PF04773"/>
    </source>
</evidence>
<dbReference type="GO" id="GO:0016989">
    <property type="term" value="F:sigma factor antagonist activity"/>
    <property type="evidence" value="ECO:0007669"/>
    <property type="project" value="TreeGrafter"/>
</dbReference>
<dbReference type="InterPro" id="IPR006860">
    <property type="entry name" value="FecR"/>
</dbReference>
<gene>
    <name evidence="3" type="ORF">C4K68_26510</name>
</gene>
<reference evidence="3 4" key="1">
    <citation type="submission" date="2018-02" db="EMBL/GenBank/DDBJ databases">
        <title>novel marine gammaproteobacteria from coastal saline agro ecosystem.</title>
        <authorList>
            <person name="Krishnan R."/>
            <person name="Ramesh Kumar N."/>
        </authorList>
    </citation>
    <scope>NUCLEOTIDE SEQUENCE [LARGE SCALE GENOMIC DNA]</scope>
    <source>
        <strain evidence="3 4">228</strain>
    </source>
</reference>
<dbReference type="Gene3D" id="2.60.120.1440">
    <property type="match status" value="1"/>
</dbReference>
<dbReference type="PANTHER" id="PTHR30273:SF2">
    <property type="entry name" value="PROTEIN FECR"/>
    <property type="match status" value="1"/>
</dbReference>
<dbReference type="PIRSF" id="PIRSF018266">
    <property type="entry name" value="FecR"/>
    <property type="match status" value="1"/>
</dbReference>
<name>A0A2S5KHN3_9PROT</name>
<dbReference type="Proteomes" id="UP000238196">
    <property type="component" value="Unassembled WGS sequence"/>
</dbReference>